<dbReference type="EMBL" id="JARK01001666">
    <property type="protein sequence ID" value="EYB83750.1"/>
    <property type="molecule type" value="Genomic_DNA"/>
</dbReference>
<evidence type="ECO:0000313" key="4">
    <source>
        <dbReference type="EMBL" id="EYB83750.1"/>
    </source>
</evidence>
<dbReference type="AlphaFoldDB" id="A0A016RZD4"/>
<dbReference type="PROSITE" id="PS51670">
    <property type="entry name" value="SHKT"/>
    <property type="match status" value="1"/>
</dbReference>
<reference evidence="5" key="1">
    <citation type="journal article" date="2015" name="Nat. Genet.">
        <title>The genome and transcriptome of the zoonotic hookworm Ancylostoma ceylanicum identify infection-specific gene families.</title>
        <authorList>
            <person name="Schwarz E.M."/>
            <person name="Hu Y."/>
            <person name="Antoshechkin I."/>
            <person name="Miller M.M."/>
            <person name="Sternberg P.W."/>
            <person name="Aroian R.V."/>
        </authorList>
    </citation>
    <scope>NUCLEOTIDE SEQUENCE</scope>
    <source>
        <strain evidence="5">HY135</strain>
    </source>
</reference>
<comment type="caution">
    <text evidence="1">Lacks conserved residue(s) required for the propagation of feature annotation.</text>
</comment>
<name>A0A016RZD4_9BILA</name>
<dbReference type="Pfam" id="PF01549">
    <property type="entry name" value="ShK"/>
    <property type="match status" value="1"/>
</dbReference>
<keyword evidence="2" id="KW-0732">Signal</keyword>
<feature type="domain" description="ShKT" evidence="3">
    <location>
        <begin position="33"/>
        <end position="66"/>
    </location>
</feature>
<accession>A0A016RZD4</accession>
<dbReference type="InterPro" id="IPR003582">
    <property type="entry name" value="ShKT_dom"/>
</dbReference>
<keyword evidence="5" id="KW-1185">Reference proteome</keyword>
<proteinExistence type="predicted"/>
<organism evidence="4 5">
    <name type="scientific">Ancylostoma ceylanicum</name>
    <dbReference type="NCBI Taxonomy" id="53326"/>
    <lineage>
        <taxon>Eukaryota</taxon>
        <taxon>Metazoa</taxon>
        <taxon>Ecdysozoa</taxon>
        <taxon>Nematoda</taxon>
        <taxon>Chromadorea</taxon>
        <taxon>Rhabditida</taxon>
        <taxon>Rhabditina</taxon>
        <taxon>Rhabditomorpha</taxon>
        <taxon>Strongyloidea</taxon>
        <taxon>Ancylostomatidae</taxon>
        <taxon>Ancylostomatinae</taxon>
        <taxon>Ancylostoma</taxon>
    </lineage>
</organism>
<feature type="chain" id="PRO_5001488749" description="ShKT domain-containing protein" evidence="2">
    <location>
        <begin position="24"/>
        <end position="66"/>
    </location>
</feature>
<protein>
    <recommendedName>
        <fullName evidence="3">ShKT domain-containing protein</fullName>
    </recommendedName>
</protein>
<evidence type="ECO:0000256" key="2">
    <source>
        <dbReference type="SAM" id="SignalP"/>
    </source>
</evidence>
<sequence length="66" mass="7219">MQFSNVSMILAILSIVTSNVSKACQPLYSGMVCADMIGGCLAYSERGYCNTEYIVREYCKKSCGLC</sequence>
<feature type="signal peptide" evidence="2">
    <location>
        <begin position="1"/>
        <end position="23"/>
    </location>
</feature>
<dbReference type="Proteomes" id="UP000024635">
    <property type="component" value="Unassembled WGS sequence"/>
</dbReference>
<dbReference type="Gene3D" id="1.10.10.1940">
    <property type="match status" value="1"/>
</dbReference>
<gene>
    <name evidence="4" type="primary">Acey_s0330.g2703</name>
    <name evidence="4" type="ORF">Y032_0330g2703</name>
</gene>
<comment type="caution">
    <text evidence="4">The sequence shown here is derived from an EMBL/GenBank/DDBJ whole genome shotgun (WGS) entry which is preliminary data.</text>
</comment>
<evidence type="ECO:0000259" key="3">
    <source>
        <dbReference type="PROSITE" id="PS51670"/>
    </source>
</evidence>
<evidence type="ECO:0000313" key="5">
    <source>
        <dbReference type="Proteomes" id="UP000024635"/>
    </source>
</evidence>
<evidence type="ECO:0000256" key="1">
    <source>
        <dbReference type="PROSITE-ProRule" id="PRU01005"/>
    </source>
</evidence>